<dbReference type="SUPFAM" id="SSF51445">
    <property type="entry name" value="(Trans)glycosidases"/>
    <property type="match status" value="1"/>
</dbReference>
<name>A0A0M8MW97_ESCWE</name>
<evidence type="ECO:0000313" key="21">
    <source>
        <dbReference type="Proteomes" id="UP000053831"/>
    </source>
</evidence>
<dbReference type="Gene3D" id="2.60.40.1760">
    <property type="entry name" value="glycosyl hydrolase (family 31)"/>
    <property type="match status" value="1"/>
</dbReference>
<sequence length="929" mass="103553">MGIWKGLVFAGLASAAVSKHVPPKDPLAKCPGYKASNVKTSTIGLTADLTLAGAACNAYGQDLKDLTLEVTYEDDNRVHVKIQDKANQVFQVPESIFARPKKTSRASSNNLKFAYKQNPFSFTVSRARTGEVIFDSSAASLVFESQYLRLRTNLPQDPYLYGLGEHSDPLRLQTTDYIRTFWNQDAYGTPNNANLYGTHPFYVEQRSTGAHGVLLLNSNGMDVVIDKDASGKQYLEYNTIGGVLDFYFIAGPTPTQVSQQYGQLVGFPALQPYWGLGFHQCRYGYQDAFEVAEVVQNYSISNIPLETMWTDIDYMDRRRVFSLDPERFPLEKMQGLVSHLHAHDQHYVVMVDPAVAWQDYAPAKRGVEDNVFLRRANGSEWVGVVWPGVAVFPDWFHPNATSYWNNQFKTFFDPKTGVDIDALWIDMNEPSNFPCNFPCDDPYAAAVGYPPDAPPVRPNPRPLPGWPCAFQPPGTKCTGKRDEVLALPEAQSPSAETVTEDFEPLAASGSLRRSTTTSRGNQMGLPGRDLLYPKYAIHNKAAFEDSWNADKGGISNHTVNTDVLHSNGLAMYDTHNFYGHMMSTASRDAMVNRRPSVRPLIITRSTFVGAGAKVGHWLGDNISDWEHYRESIRAMLAFTSLFQFSMVGSDVCGFGGDTTEELCARWAALGAFSTFYRNHNGLDSIAQEFYRWPVVADSARKALDIRYRLMDYMYTAMERQSTDGTPALSPMFFHYPSDKNTWALELQYFYGPGLIVAPVSEQGSTSVDVYLPKDTFYDWYTHKKVEGAGKNVTLTGVAASHIPLFIRAGVILPLRVKSAYTTTELRRQNFEIVVPLDKNGHASGELYLDDGESLVQRGTSRITFTFRGGLLLFGGSFDFHAPLLKISRITVLGAPSFPFPFKRDGEEVPASQTFDVDVPLTGASSYKVY</sequence>
<feature type="domain" description="Glycoside hydrolase family 31 N-terminal" evidence="18">
    <location>
        <begin position="80"/>
        <end position="220"/>
    </location>
</feature>
<dbReference type="InterPro" id="IPR011013">
    <property type="entry name" value="Gal_mutarotase_sf_dom"/>
</dbReference>
<comment type="catalytic activity">
    <reaction evidence="2">
        <text>Hydrolysis of terminal, non-reducing (1-&gt;4)-linked alpha-D-glucose residues with release of alpha-D-glucose.</text>
        <dbReference type="EC" id="3.2.1.20"/>
    </reaction>
</comment>
<dbReference type="GO" id="GO:0071555">
    <property type="term" value="P:cell wall organization"/>
    <property type="evidence" value="ECO:0007669"/>
    <property type="project" value="UniProtKB-KW"/>
</dbReference>
<dbReference type="OrthoDB" id="5839090at2759"/>
<feature type="compositionally biased region" description="Low complexity" evidence="15">
    <location>
        <begin position="510"/>
        <end position="519"/>
    </location>
</feature>
<evidence type="ECO:0000256" key="7">
    <source>
        <dbReference type="ARBA" id="ARBA00022801"/>
    </source>
</evidence>
<evidence type="ECO:0000256" key="14">
    <source>
        <dbReference type="RuleBase" id="RU361185"/>
    </source>
</evidence>
<dbReference type="Pfam" id="PF21365">
    <property type="entry name" value="Glyco_hydro_31_3rd"/>
    <property type="match status" value="1"/>
</dbReference>
<evidence type="ECO:0000256" key="16">
    <source>
        <dbReference type="SAM" id="SignalP"/>
    </source>
</evidence>
<feature type="chain" id="PRO_5005818761" evidence="16">
    <location>
        <begin position="19"/>
        <end position="929"/>
    </location>
</feature>
<keyword evidence="12" id="KW-0624">Polysaccharide degradation</keyword>
<comment type="subcellular location">
    <subcellularLocation>
        <location evidence="3">Secreted</location>
    </subcellularLocation>
</comment>
<gene>
    <name evidence="20" type="ORF">ESCO_005752</name>
</gene>
<dbReference type="Proteomes" id="UP000053831">
    <property type="component" value="Unassembled WGS sequence"/>
</dbReference>
<dbReference type="GO" id="GO:0000272">
    <property type="term" value="P:polysaccharide catabolic process"/>
    <property type="evidence" value="ECO:0007669"/>
    <property type="project" value="UniProtKB-KW"/>
</dbReference>
<dbReference type="Pfam" id="PF01055">
    <property type="entry name" value="Glyco_hydro_31_2nd"/>
    <property type="match status" value="1"/>
</dbReference>
<organism evidence="20 21">
    <name type="scientific">Escovopsis weberi</name>
    <dbReference type="NCBI Taxonomy" id="150374"/>
    <lineage>
        <taxon>Eukaryota</taxon>
        <taxon>Fungi</taxon>
        <taxon>Dikarya</taxon>
        <taxon>Ascomycota</taxon>
        <taxon>Pezizomycotina</taxon>
        <taxon>Sordariomycetes</taxon>
        <taxon>Hypocreomycetidae</taxon>
        <taxon>Hypocreales</taxon>
        <taxon>Hypocreaceae</taxon>
        <taxon>Escovopsis</taxon>
    </lineage>
</organism>
<evidence type="ECO:0000259" key="18">
    <source>
        <dbReference type="Pfam" id="PF13802"/>
    </source>
</evidence>
<feature type="signal peptide" evidence="16">
    <location>
        <begin position="1"/>
        <end position="18"/>
    </location>
</feature>
<keyword evidence="5" id="KW-0964">Secreted</keyword>
<dbReference type="Pfam" id="PF13802">
    <property type="entry name" value="Gal_mutarotas_2"/>
    <property type="match status" value="1"/>
</dbReference>
<evidence type="ECO:0000259" key="17">
    <source>
        <dbReference type="Pfam" id="PF01055"/>
    </source>
</evidence>
<dbReference type="GO" id="GO:0004558">
    <property type="term" value="F:alpha-1,4-glucosidase activity"/>
    <property type="evidence" value="ECO:0007669"/>
    <property type="project" value="UniProtKB-EC"/>
</dbReference>
<proteinExistence type="inferred from homology"/>
<feature type="domain" description="Glycoside hydrolase family 31 TIM barrel" evidence="17">
    <location>
        <begin position="268"/>
        <end position="716"/>
    </location>
</feature>
<dbReference type="PANTHER" id="PTHR22762">
    <property type="entry name" value="ALPHA-GLUCOSIDASE"/>
    <property type="match status" value="1"/>
</dbReference>
<dbReference type="Gene3D" id="3.20.20.80">
    <property type="entry name" value="Glycosidases"/>
    <property type="match status" value="2"/>
</dbReference>
<keyword evidence="10 14" id="KW-0326">Glycosidase</keyword>
<dbReference type="EMBL" id="LGSR01000019">
    <property type="protein sequence ID" value="KOS19918.1"/>
    <property type="molecule type" value="Genomic_DNA"/>
</dbReference>
<keyword evidence="8" id="KW-0325">Glycoprotein</keyword>
<dbReference type="CDD" id="cd14752">
    <property type="entry name" value="GH31_N"/>
    <property type="match status" value="1"/>
</dbReference>
<dbReference type="GO" id="GO:0005576">
    <property type="term" value="C:extracellular region"/>
    <property type="evidence" value="ECO:0007669"/>
    <property type="project" value="UniProtKB-SubCell"/>
</dbReference>
<evidence type="ECO:0000256" key="3">
    <source>
        <dbReference type="ARBA" id="ARBA00004613"/>
    </source>
</evidence>
<dbReference type="InterPro" id="IPR025887">
    <property type="entry name" value="Glyco_hydro_31_N_dom"/>
</dbReference>
<dbReference type="Gene3D" id="2.60.40.1180">
    <property type="entry name" value="Golgi alpha-mannosidase II"/>
    <property type="match status" value="2"/>
</dbReference>
<dbReference type="GO" id="GO:0030246">
    <property type="term" value="F:carbohydrate binding"/>
    <property type="evidence" value="ECO:0007669"/>
    <property type="project" value="InterPro"/>
</dbReference>
<keyword evidence="11" id="KW-0961">Cell wall biogenesis/degradation</keyword>
<accession>A0A0M8MW97</accession>
<evidence type="ECO:0000256" key="2">
    <source>
        <dbReference type="ARBA" id="ARBA00001657"/>
    </source>
</evidence>
<dbReference type="GO" id="GO:0008422">
    <property type="term" value="F:beta-glucosidase activity"/>
    <property type="evidence" value="ECO:0007669"/>
    <property type="project" value="UniProtKB-EC"/>
</dbReference>
<comment type="function">
    <text evidence="13">Glucosidase involved in the degradation of cellulosic biomass. Has both alpha- and beta-glucosidase activity.</text>
</comment>
<evidence type="ECO:0000256" key="13">
    <source>
        <dbReference type="ARBA" id="ARBA00025512"/>
    </source>
</evidence>
<dbReference type="InterPro" id="IPR017853">
    <property type="entry name" value="GH"/>
</dbReference>
<comment type="similarity">
    <text evidence="4 14">Belongs to the glycosyl hydrolase 31 family.</text>
</comment>
<feature type="domain" description="Glycosyl hydrolase family 31 C-terminal" evidence="19">
    <location>
        <begin position="724"/>
        <end position="812"/>
    </location>
</feature>
<keyword evidence="6 16" id="KW-0732">Signal</keyword>
<evidence type="ECO:0000256" key="1">
    <source>
        <dbReference type="ARBA" id="ARBA00000448"/>
    </source>
</evidence>
<evidence type="ECO:0000256" key="15">
    <source>
        <dbReference type="SAM" id="MobiDB-lite"/>
    </source>
</evidence>
<keyword evidence="21" id="KW-1185">Reference proteome</keyword>
<protein>
    <submittedName>
        <fullName evidence="20">Putative alpha/beta-glucosidase</fullName>
    </submittedName>
</protein>
<dbReference type="SUPFAM" id="SSF74650">
    <property type="entry name" value="Galactose mutarotase-like"/>
    <property type="match status" value="1"/>
</dbReference>
<dbReference type="PANTHER" id="PTHR22762:SF67">
    <property type="entry name" value="ALPHA_BETA-GLUCOSIDASE AGDC-RELATED"/>
    <property type="match status" value="1"/>
</dbReference>
<evidence type="ECO:0000256" key="4">
    <source>
        <dbReference type="ARBA" id="ARBA00007806"/>
    </source>
</evidence>
<dbReference type="SUPFAM" id="SSF51011">
    <property type="entry name" value="Glycosyl hydrolase domain"/>
    <property type="match status" value="1"/>
</dbReference>
<comment type="catalytic activity">
    <reaction evidence="1">
        <text>Hydrolysis of terminal, non-reducing beta-D-glucosyl residues with release of beta-D-glucose.</text>
        <dbReference type="EC" id="3.2.1.21"/>
    </reaction>
</comment>
<evidence type="ECO:0000256" key="5">
    <source>
        <dbReference type="ARBA" id="ARBA00022525"/>
    </source>
</evidence>
<evidence type="ECO:0000256" key="12">
    <source>
        <dbReference type="ARBA" id="ARBA00023326"/>
    </source>
</evidence>
<dbReference type="CDD" id="cd06602">
    <property type="entry name" value="GH31_MGAM_SI_GAA"/>
    <property type="match status" value="1"/>
</dbReference>
<evidence type="ECO:0000313" key="20">
    <source>
        <dbReference type="EMBL" id="KOS19918.1"/>
    </source>
</evidence>
<dbReference type="AlphaFoldDB" id="A0A0M8MW97"/>
<keyword evidence="9" id="KW-0119">Carbohydrate metabolism</keyword>
<dbReference type="STRING" id="150374.A0A0M8MW97"/>
<comment type="caution">
    <text evidence="20">The sequence shown here is derived from an EMBL/GenBank/DDBJ whole genome shotgun (WGS) entry which is preliminary data.</text>
</comment>
<evidence type="ECO:0000256" key="10">
    <source>
        <dbReference type="ARBA" id="ARBA00023295"/>
    </source>
</evidence>
<evidence type="ECO:0000259" key="19">
    <source>
        <dbReference type="Pfam" id="PF21365"/>
    </source>
</evidence>
<dbReference type="InterPro" id="IPR000322">
    <property type="entry name" value="Glyco_hydro_31_TIM"/>
</dbReference>
<keyword evidence="7 14" id="KW-0378">Hydrolase</keyword>
<evidence type="ECO:0000256" key="11">
    <source>
        <dbReference type="ARBA" id="ARBA00023316"/>
    </source>
</evidence>
<dbReference type="InterPro" id="IPR013780">
    <property type="entry name" value="Glyco_hydro_b"/>
</dbReference>
<reference evidence="20 21" key="1">
    <citation type="submission" date="2015-07" db="EMBL/GenBank/DDBJ databases">
        <title>The genome of the fungus Escovopsis weberi, a specialized disease agent of ant agriculture.</title>
        <authorList>
            <person name="de Man T.J."/>
            <person name="Stajich J.E."/>
            <person name="Kubicek C.P."/>
            <person name="Chenthamara K."/>
            <person name="Atanasova L."/>
            <person name="Druzhinina I.S."/>
            <person name="Birnbaum S."/>
            <person name="Barribeau S.M."/>
            <person name="Teiling C."/>
            <person name="Suen G."/>
            <person name="Currie C."/>
            <person name="Gerardo N.M."/>
        </authorList>
    </citation>
    <scope>NUCLEOTIDE SEQUENCE [LARGE SCALE GENOMIC DNA]</scope>
</reference>
<dbReference type="InterPro" id="IPR048395">
    <property type="entry name" value="Glyco_hydro_31_C"/>
</dbReference>
<evidence type="ECO:0000256" key="6">
    <source>
        <dbReference type="ARBA" id="ARBA00022729"/>
    </source>
</evidence>
<evidence type="ECO:0000256" key="8">
    <source>
        <dbReference type="ARBA" id="ARBA00023180"/>
    </source>
</evidence>
<evidence type="ECO:0000256" key="9">
    <source>
        <dbReference type="ARBA" id="ARBA00023277"/>
    </source>
</evidence>
<feature type="region of interest" description="Disordered" evidence="15">
    <location>
        <begin position="489"/>
        <end position="525"/>
    </location>
</feature>